<evidence type="ECO:0000256" key="4">
    <source>
        <dbReference type="ARBA" id="ARBA00023163"/>
    </source>
</evidence>
<dbReference type="SUPFAM" id="SSF46785">
    <property type="entry name" value="Winged helix' DNA-binding domain"/>
    <property type="match status" value="1"/>
</dbReference>
<evidence type="ECO:0000259" key="5">
    <source>
        <dbReference type="PROSITE" id="PS50931"/>
    </source>
</evidence>
<feature type="domain" description="HTH lysR-type" evidence="5">
    <location>
        <begin position="3"/>
        <end position="60"/>
    </location>
</feature>
<dbReference type="InterPro" id="IPR000847">
    <property type="entry name" value="LysR_HTH_N"/>
</dbReference>
<accession>A0ABQ3FFG6</accession>
<proteinExistence type="inferred from homology"/>
<evidence type="ECO:0000256" key="3">
    <source>
        <dbReference type="ARBA" id="ARBA00023125"/>
    </source>
</evidence>
<keyword evidence="7" id="KW-1185">Reference proteome</keyword>
<keyword evidence="4" id="KW-0804">Transcription</keyword>
<dbReference type="Proteomes" id="UP000604243">
    <property type="component" value="Unassembled WGS sequence"/>
</dbReference>
<keyword evidence="3" id="KW-0238">DNA-binding</keyword>
<dbReference type="SUPFAM" id="SSF53850">
    <property type="entry name" value="Periplasmic binding protein-like II"/>
    <property type="match status" value="1"/>
</dbReference>
<evidence type="ECO:0000256" key="1">
    <source>
        <dbReference type="ARBA" id="ARBA00009437"/>
    </source>
</evidence>
<dbReference type="PANTHER" id="PTHR30537">
    <property type="entry name" value="HTH-TYPE TRANSCRIPTIONAL REGULATOR"/>
    <property type="match status" value="1"/>
</dbReference>
<dbReference type="Gene3D" id="3.40.190.10">
    <property type="entry name" value="Periplasmic binding protein-like II"/>
    <property type="match status" value="2"/>
</dbReference>
<dbReference type="InterPro" id="IPR058163">
    <property type="entry name" value="LysR-type_TF_proteobact-type"/>
</dbReference>
<dbReference type="Pfam" id="PF03466">
    <property type="entry name" value="LysR_substrate"/>
    <property type="match status" value="1"/>
</dbReference>
<dbReference type="PROSITE" id="PS50931">
    <property type="entry name" value="HTH_LYSR"/>
    <property type="match status" value="1"/>
</dbReference>
<evidence type="ECO:0000313" key="7">
    <source>
        <dbReference type="Proteomes" id="UP000604243"/>
    </source>
</evidence>
<gene>
    <name evidence="6" type="primary">crgA</name>
    <name evidence="6" type="ORF">GCM10010082_12140</name>
</gene>
<name>A0ABQ3FFG6_9GAMM</name>
<comment type="similarity">
    <text evidence="1">Belongs to the LysR transcriptional regulatory family.</text>
</comment>
<dbReference type="EMBL" id="BMZM01000002">
    <property type="protein sequence ID" value="GHC21881.1"/>
    <property type="molecule type" value="Genomic_DNA"/>
</dbReference>
<sequence>MNVTLEELSAFIAVVDTGSITAAAEQLGQTTSGVSRALHRLEQKLGTTLLRRTTRRHELSDEGRTFLRHARAILAAVDEAEETMALSRQRPAGRLRINAAPSFMRHVITPLIGEFRQRYPAITLELDTNDRIIDLLEQRTDLAIRIGTLRDSSLHARPLGVSRLRLVASPDYLARHGAPASVGDLSRHTLMGFSQLPQLNRWPLHDAHGEELEITPVLAASSGDTLRTLALDGQGIVCLADFITRRDLEAGRLAEVLPNQRLERQQSIQAVYYRNTQLSLRIRVFLDFLAERLEGRL</sequence>
<organism evidence="6 7">
    <name type="scientific">Kushneria pakistanensis</name>
    <dbReference type="NCBI Taxonomy" id="1508770"/>
    <lineage>
        <taxon>Bacteria</taxon>
        <taxon>Pseudomonadati</taxon>
        <taxon>Pseudomonadota</taxon>
        <taxon>Gammaproteobacteria</taxon>
        <taxon>Oceanospirillales</taxon>
        <taxon>Halomonadaceae</taxon>
        <taxon>Kushneria</taxon>
    </lineage>
</organism>
<dbReference type="PANTHER" id="PTHR30537:SF20">
    <property type="entry name" value="TRANSCRIPTIONAL REGULATORY PROTEIN"/>
    <property type="match status" value="1"/>
</dbReference>
<evidence type="ECO:0000313" key="6">
    <source>
        <dbReference type="EMBL" id="GHC21881.1"/>
    </source>
</evidence>
<dbReference type="InterPro" id="IPR036388">
    <property type="entry name" value="WH-like_DNA-bd_sf"/>
</dbReference>
<dbReference type="Gene3D" id="1.10.10.10">
    <property type="entry name" value="Winged helix-like DNA-binding domain superfamily/Winged helix DNA-binding domain"/>
    <property type="match status" value="1"/>
</dbReference>
<evidence type="ECO:0000256" key="2">
    <source>
        <dbReference type="ARBA" id="ARBA00023015"/>
    </source>
</evidence>
<comment type="caution">
    <text evidence="6">The sequence shown here is derived from an EMBL/GenBank/DDBJ whole genome shotgun (WGS) entry which is preliminary data.</text>
</comment>
<reference evidence="7" key="1">
    <citation type="journal article" date="2019" name="Int. J. Syst. Evol. Microbiol.">
        <title>The Global Catalogue of Microorganisms (GCM) 10K type strain sequencing project: providing services to taxonomists for standard genome sequencing and annotation.</title>
        <authorList>
            <consortium name="The Broad Institute Genomics Platform"/>
            <consortium name="The Broad Institute Genome Sequencing Center for Infectious Disease"/>
            <person name="Wu L."/>
            <person name="Ma J."/>
        </authorList>
    </citation>
    <scope>NUCLEOTIDE SEQUENCE [LARGE SCALE GENOMIC DNA]</scope>
    <source>
        <strain evidence="7">KCTC 42082</strain>
    </source>
</reference>
<dbReference type="InterPro" id="IPR036390">
    <property type="entry name" value="WH_DNA-bd_sf"/>
</dbReference>
<dbReference type="InterPro" id="IPR005119">
    <property type="entry name" value="LysR_subst-bd"/>
</dbReference>
<dbReference type="Pfam" id="PF00126">
    <property type="entry name" value="HTH_1"/>
    <property type="match status" value="1"/>
</dbReference>
<protein>
    <submittedName>
        <fullName evidence="6">LysR family transcriptional regulator</fullName>
    </submittedName>
</protein>
<keyword evidence="2" id="KW-0805">Transcription regulation</keyword>